<dbReference type="PANTHER" id="PTHR14240:SF1">
    <property type="entry name" value="PROTEIN FANTOM-RELATED"/>
    <property type="match status" value="1"/>
</dbReference>
<evidence type="ECO:0000259" key="3">
    <source>
        <dbReference type="Pfam" id="PF18111"/>
    </source>
</evidence>
<name>A0A182XCR9_ANOQN</name>
<feature type="coiled-coil region" evidence="1">
    <location>
        <begin position="345"/>
        <end position="566"/>
    </location>
</feature>
<feature type="compositionally biased region" description="Basic and acidic residues" evidence="2">
    <location>
        <begin position="1"/>
        <end position="11"/>
    </location>
</feature>
<feature type="compositionally biased region" description="Basic and acidic residues" evidence="2">
    <location>
        <begin position="173"/>
        <end position="185"/>
    </location>
</feature>
<dbReference type="VEuPathDB" id="VectorBase:AQUA007619"/>
<evidence type="ECO:0000256" key="2">
    <source>
        <dbReference type="SAM" id="MobiDB-lite"/>
    </source>
</evidence>
<accession>A0A182XCR9</accession>
<feature type="compositionally biased region" description="Low complexity" evidence="2">
    <location>
        <begin position="297"/>
        <end position="308"/>
    </location>
</feature>
<feature type="compositionally biased region" description="Basic and acidic residues" evidence="2">
    <location>
        <begin position="329"/>
        <end position="339"/>
    </location>
</feature>
<protein>
    <recommendedName>
        <fullName evidence="3">RPGRIP1 C-terminal domain-containing protein</fullName>
    </recommendedName>
</protein>
<dbReference type="Proteomes" id="UP000076407">
    <property type="component" value="Unassembled WGS sequence"/>
</dbReference>
<feature type="compositionally biased region" description="Basic residues" evidence="2">
    <location>
        <begin position="309"/>
        <end position="320"/>
    </location>
</feature>
<feature type="compositionally biased region" description="Polar residues" evidence="2">
    <location>
        <begin position="789"/>
        <end position="798"/>
    </location>
</feature>
<dbReference type="AlphaFoldDB" id="A0A182XCR9"/>
<feature type="region of interest" description="Disordered" evidence="2">
    <location>
        <begin position="139"/>
        <end position="339"/>
    </location>
</feature>
<organism evidence="4 5">
    <name type="scientific">Anopheles quadriannulatus</name>
    <name type="common">Mosquito</name>
    <dbReference type="NCBI Taxonomy" id="34691"/>
    <lineage>
        <taxon>Eukaryota</taxon>
        <taxon>Metazoa</taxon>
        <taxon>Ecdysozoa</taxon>
        <taxon>Arthropoda</taxon>
        <taxon>Hexapoda</taxon>
        <taxon>Insecta</taxon>
        <taxon>Pterygota</taxon>
        <taxon>Neoptera</taxon>
        <taxon>Endopterygota</taxon>
        <taxon>Diptera</taxon>
        <taxon>Nematocera</taxon>
        <taxon>Culicoidea</taxon>
        <taxon>Culicidae</taxon>
        <taxon>Anophelinae</taxon>
        <taxon>Anopheles</taxon>
    </lineage>
</organism>
<sequence>MGKDSVREKDLPGMAAAASGSRRSGRPVSASPYSEHYRPPIDLCQRHLINHRLLVSKLTRRELEDKYLSLCDENYTIKKRFLEQEELIKRLKTKLSRLSNESNQRSKSRLDMASSEHYSRLHDLELQRRELHEKLESLRRATSNDGRMRENSVCKARQSAPASSQRRSKSARPAKETAGGRRECKSTSPSADGYDEREERLRHRLTRQAGGKGRTSTDDRTEDDEEEEEEEEESHAVAAARRSSHRKSYGADDEEEEEEEEDEDSDDKDVRETLDEDRDVLSGGGSEELNESERDSPASGAAGGAKSISKGRRHAAKSKGRQAAGAHCPDCERHRAEQVTRETDLVKMKLNIKYLHKELQNEKEKSTLLARQLEEKLSYEIMKRNAAENLEILNLNRQVEDLAKELQRQVDEQKRSMEHELRKQGDLEAQIRKEKDKNASLFEECERLKKNIEKLKENMSEVEIERDFLKRQQENFTKIVDENKLLKYQLDELRKHNEELLRQIDTLREEELVTKESQRELLEKLKTLQQDNDTLSVMLEGLRTENVLLAEERTQLEQSLKSLEASPIKEVRPVSPAPVVTVSASVQTEQLLREQEPLPVKEPKVFLREPSAIERRVPQQELVSGPAIEPIAPLSRRSSVVARMSRDRHVYESAEAAQQIFRQVSVSQMIPKLSHIMNNRINEPAKVNNVELLIANRFPESLEKSFREDERFHKLQTATRRRNRELDSISSGVSDRRRISFLDAGSSSGDHTVKQNYARYFDIQRLPSMWHRIAENPMSISPTTTTPTVNSQDDNDGGTTSDLLTIEIRSVRWNQLGIERLLASSVLFYYVEFTFLDLYGHLLETPLPAKLITEDGEVRQNHNFNFRVAVELGTTLHAERRAVLKKMLRPDGNDAVRFVVVNENRASGQHACEDIGYASVKLRNELQQHPGDGSEELAIDVPIYDFFHEHDELGVLRIVLDNVKLLQVLMGNES</sequence>
<dbReference type="STRING" id="34691.A0A182XCR9"/>
<dbReference type="InterPro" id="IPR031139">
    <property type="entry name" value="RPGRIP1_fam"/>
</dbReference>
<dbReference type="GO" id="GO:0035869">
    <property type="term" value="C:ciliary transition zone"/>
    <property type="evidence" value="ECO:0007669"/>
    <property type="project" value="TreeGrafter"/>
</dbReference>
<feature type="region of interest" description="Disordered" evidence="2">
    <location>
        <begin position="779"/>
        <end position="798"/>
    </location>
</feature>
<feature type="compositionally biased region" description="Low complexity" evidence="2">
    <location>
        <begin position="12"/>
        <end position="32"/>
    </location>
</feature>
<evidence type="ECO:0000256" key="1">
    <source>
        <dbReference type="SAM" id="Coils"/>
    </source>
</evidence>
<feature type="domain" description="RPGRIP1 C-terminal" evidence="3">
    <location>
        <begin position="825"/>
        <end position="969"/>
    </location>
</feature>
<feature type="compositionally biased region" description="Acidic residues" evidence="2">
    <location>
        <begin position="220"/>
        <end position="233"/>
    </location>
</feature>
<feature type="compositionally biased region" description="Acidic residues" evidence="2">
    <location>
        <begin position="251"/>
        <end position="267"/>
    </location>
</feature>
<dbReference type="Pfam" id="PF18111">
    <property type="entry name" value="RPGR1_C"/>
    <property type="match status" value="1"/>
</dbReference>
<reference evidence="4" key="1">
    <citation type="submission" date="2020-05" db="UniProtKB">
        <authorList>
            <consortium name="EnsemblMetazoa"/>
        </authorList>
    </citation>
    <scope>IDENTIFICATION</scope>
    <source>
        <strain evidence="4">SANGQUA</strain>
    </source>
</reference>
<dbReference type="EnsemblMetazoa" id="AQUA007619-RA">
    <property type="protein sequence ID" value="AQUA007619-PA"/>
    <property type="gene ID" value="AQUA007619"/>
</dbReference>
<dbReference type="InterPro" id="IPR035892">
    <property type="entry name" value="C2_domain_sf"/>
</dbReference>
<dbReference type="Gene3D" id="2.60.40.150">
    <property type="entry name" value="C2 domain"/>
    <property type="match status" value="1"/>
</dbReference>
<dbReference type="GO" id="GO:1905515">
    <property type="term" value="P:non-motile cilium assembly"/>
    <property type="evidence" value="ECO:0007669"/>
    <property type="project" value="TreeGrafter"/>
</dbReference>
<proteinExistence type="predicted"/>
<keyword evidence="5" id="KW-1185">Reference proteome</keyword>
<feature type="region of interest" description="Disordered" evidence="2">
    <location>
        <begin position="1"/>
        <end position="34"/>
    </location>
</feature>
<dbReference type="PANTHER" id="PTHR14240">
    <property type="entry name" value="RETINITIS PIGMENTOSA GTPASE REGULATOR-INTERACTING PROTEIN"/>
    <property type="match status" value="1"/>
</dbReference>
<evidence type="ECO:0000313" key="5">
    <source>
        <dbReference type="Proteomes" id="UP000076407"/>
    </source>
</evidence>
<evidence type="ECO:0000313" key="4">
    <source>
        <dbReference type="EnsemblMetazoa" id="AQUA007619-PA"/>
    </source>
</evidence>
<feature type="compositionally biased region" description="Low complexity" evidence="2">
    <location>
        <begin position="155"/>
        <end position="165"/>
    </location>
</feature>
<keyword evidence="1" id="KW-0175">Coiled coil</keyword>
<dbReference type="InterPro" id="IPR041091">
    <property type="entry name" value="RPGRIP1_C"/>
</dbReference>